<dbReference type="PANTHER" id="PTHR45184">
    <property type="entry name" value="DNAJ PROTEIN ERDJ3A"/>
    <property type="match status" value="1"/>
</dbReference>
<keyword evidence="2" id="KW-0732">Signal</keyword>
<dbReference type="InterPro" id="IPR036869">
    <property type="entry name" value="J_dom_sf"/>
</dbReference>
<dbReference type="AlphaFoldDB" id="A0A8B8PSG2"/>
<proteinExistence type="predicted"/>
<name>A0A8B8PSG2_9MYRT</name>
<keyword evidence="4" id="KW-1185">Reference proteome</keyword>
<evidence type="ECO:0000313" key="4">
    <source>
        <dbReference type="Proteomes" id="UP000827889"/>
    </source>
</evidence>
<dbReference type="Pfam" id="PF00226">
    <property type="entry name" value="DnaJ"/>
    <property type="match status" value="1"/>
</dbReference>
<feature type="signal peptide" evidence="2">
    <location>
        <begin position="1"/>
        <end position="20"/>
    </location>
</feature>
<dbReference type="PANTHER" id="PTHR45184:SF1">
    <property type="entry name" value="DNAJ PROTEIN ERDJ3A"/>
    <property type="match status" value="1"/>
</dbReference>
<organism evidence="4 5">
    <name type="scientific">Rhodamnia argentea</name>
    <dbReference type="NCBI Taxonomy" id="178133"/>
    <lineage>
        <taxon>Eukaryota</taxon>
        <taxon>Viridiplantae</taxon>
        <taxon>Streptophyta</taxon>
        <taxon>Embryophyta</taxon>
        <taxon>Tracheophyta</taxon>
        <taxon>Spermatophyta</taxon>
        <taxon>Magnoliopsida</taxon>
        <taxon>eudicotyledons</taxon>
        <taxon>Gunneridae</taxon>
        <taxon>Pentapetalae</taxon>
        <taxon>rosids</taxon>
        <taxon>malvids</taxon>
        <taxon>Myrtales</taxon>
        <taxon>Myrtaceae</taxon>
        <taxon>Myrtoideae</taxon>
        <taxon>Myrteae</taxon>
        <taxon>Australasian group</taxon>
        <taxon>Rhodamnia</taxon>
    </lineage>
</organism>
<evidence type="ECO:0000256" key="2">
    <source>
        <dbReference type="SAM" id="SignalP"/>
    </source>
</evidence>
<dbReference type="GeneID" id="115745799"/>
<sequence length="581" mass="63827">MKIRLSLMILYLICLSALGAKRIDPYKVLGVEKNASQREIQKAFHKLSLQYHPDKNKNKGAQEKFSDINNAYEILSDEEKRKNYDLYGDEKGNPGFDAGNPGGHGGYSYAGNPGGHGGYSYFTNGGPGETHFSFRPGGWQSTGGQGASQGSSYRFSGSGDRSPFNFGFDDIFASIFGGGMFGGGQSGGFGSARSQSGSKGPSKSIRSINSLVFKKEVANKGMTWLLLFETPTLMNNRVESVVEEVGRWLEGVVKVGRVNCESEPSFCKDLGTYPRKVPRLFVYAYKYGDSGSLVEYKGDLFANDLETFCHENLPQFSKRIDLKHLEFSFGDGDSLPGVMLLTSKKDTPAIWRALSGLYHKRFNFYDLQVHDVSDPAIKKLGINALPAIVGWLSNGEKHTLKAGISVKDVNSAINELSALFDGFERKNKKSDSSRARKAQTESVNEQIPLLKGANFDDLCGQSSPLCIIGAFRSSRARKELESILSVVSKKSFSRKQSLSNGNRDSISYALLDASKQPAFLNAFDKSGYKSSDKVLVAYKHRKGKFAIYAKELGTEQVEQFISSVLSGDVTFTKTRQPPKLT</sequence>
<feature type="region of interest" description="Disordered" evidence="1">
    <location>
        <begin position="135"/>
        <end position="156"/>
    </location>
</feature>
<evidence type="ECO:0000259" key="3">
    <source>
        <dbReference type="PROSITE" id="PS50076"/>
    </source>
</evidence>
<accession>A0A8B8PSG2</accession>
<dbReference type="InterPro" id="IPR001623">
    <property type="entry name" value="DnaJ_domain"/>
</dbReference>
<dbReference type="InterPro" id="IPR052842">
    <property type="entry name" value="ER_Co-chaperone"/>
</dbReference>
<dbReference type="InterPro" id="IPR018253">
    <property type="entry name" value="DnaJ_domain_CS"/>
</dbReference>
<evidence type="ECO:0000313" key="5">
    <source>
        <dbReference type="RefSeq" id="XP_030537262.1"/>
    </source>
</evidence>
<reference evidence="5" key="1">
    <citation type="submission" date="2025-08" db="UniProtKB">
        <authorList>
            <consortium name="RefSeq"/>
        </authorList>
    </citation>
    <scope>IDENTIFICATION</scope>
    <source>
        <tissue evidence="5">Leaf</tissue>
    </source>
</reference>
<dbReference type="Proteomes" id="UP000827889">
    <property type="component" value="Chromosome 10"/>
</dbReference>
<dbReference type="Gene3D" id="3.40.30.10">
    <property type="entry name" value="Glutaredoxin"/>
    <property type="match status" value="1"/>
</dbReference>
<feature type="domain" description="J" evidence="3">
    <location>
        <begin position="24"/>
        <end position="88"/>
    </location>
</feature>
<dbReference type="PRINTS" id="PR00625">
    <property type="entry name" value="JDOMAIN"/>
</dbReference>
<dbReference type="OrthoDB" id="10250354at2759"/>
<dbReference type="InterPro" id="IPR036249">
    <property type="entry name" value="Thioredoxin-like_sf"/>
</dbReference>
<dbReference type="KEGG" id="rarg:115745799"/>
<evidence type="ECO:0000256" key="1">
    <source>
        <dbReference type="SAM" id="MobiDB-lite"/>
    </source>
</evidence>
<dbReference type="RefSeq" id="XP_030537262.1">
    <property type="nucleotide sequence ID" value="XM_030681402.2"/>
</dbReference>
<gene>
    <name evidence="5" type="primary">LOC115745799</name>
</gene>
<dbReference type="SUPFAM" id="SSF46565">
    <property type="entry name" value="Chaperone J-domain"/>
    <property type="match status" value="1"/>
</dbReference>
<protein>
    <submittedName>
        <fullName evidence="5">DnaJ protein ERDJ3A</fullName>
    </submittedName>
</protein>
<dbReference type="SUPFAM" id="SSF52833">
    <property type="entry name" value="Thioredoxin-like"/>
    <property type="match status" value="2"/>
</dbReference>
<dbReference type="PROSITE" id="PS00636">
    <property type="entry name" value="DNAJ_1"/>
    <property type="match status" value="1"/>
</dbReference>
<dbReference type="CDD" id="cd06257">
    <property type="entry name" value="DnaJ"/>
    <property type="match status" value="1"/>
</dbReference>
<feature type="chain" id="PRO_5034527568" evidence="2">
    <location>
        <begin position="21"/>
        <end position="581"/>
    </location>
</feature>
<dbReference type="Gene3D" id="1.10.287.110">
    <property type="entry name" value="DnaJ domain"/>
    <property type="match status" value="1"/>
</dbReference>
<dbReference type="PROSITE" id="PS50076">
    <property type="entry name" value="DNAJ_2"/>
    <property type="match status" value="1"/>
</dbReference>
<dbReference type="SMART" id="SM00271">
    <property type="entry name" value="DnaJ"/>
    <property type="match status" value="1"/>
</dbReference>